<evidence type="ECO:0000313" key="2">
    <source>
        <dbReference type="EMBL" id="SDZ02790.1"/>
    </source>
</evidence>
<reference evidence="3" key="1">
    <citation type="submission" date="2016-10" db="EMBL/GenBank/DDBJ databases">
        <authorList>
            <person name="Varghese N."/>
            <person name="Submissions S."/>
        </authorList>
    </citation>
    <scope>NUCLEOTIDE SEQUENCE [LARGE SCALE GENOMIC DNA]</scope>
    <source>
        <strain evidence="3">DSM 100420</strain>
    </source>
</reference>
<evidence type="ECO:0000259" key="1">
    <source>
        <dbReference type="Pfam" id="PF02602"/>
    </source>
</evidence>
<dbReference type="RefSeq" id="WP_092644549.1">
    <property type="nucleotide sequence ID" value="NZ_FNPX01000005.1"/>
</dbReference>
<dbReference type="InterPro" id="IPR003754">
    <property type="entry name" value="4pyrrol_synth_uPrphyn_synth"/>
</dbReference>
<dbReference type="InterPro" id="IPR036108">
    <property type="entry name" value="4pyrrol_syn_uPrphyn_synt_sf"/>
</dbReference>
<name>A0A1H3PP91_9RHOB</name>
<gene>
    <name evidence="2" type="ORF">SAMN05444004_10593</name>
</gene>
<feature type="domain" description="Tetrapyrrole biosynthesis uroporphyrinogen III synthase" evidence="1">
    <location>
        <begin position="18"/>
        <end position="216"/>
    </location>
</feature>
<evidence type="ECO:0000313" key="3">
    <source>
        <dbReference type="Proteomes" id="UP000198914"/>
    </source>
</evidence>
<organism evidence="2 3">
    <name type="scientific">Jannaschia faecimaris</name>
    <dbReference type="NCBI Taxonomy" id="1244108"/>
    <lineage>
        <taxon>Bacteria</taxon>
        <taxon>Pseudomonadati</taxon>
        <taxon>Pseudomonadota</taxon>
        <taxon>Alphaproteobacteria</taxon>
        <taxon>Rhodobacterales</taxon>
        <taxon>Roseobacteraceae</taxon>
        <taxon>Jannaschia</taxon>
    </lineage>
</organism>
<dbReference type="Proteomes" id="UP000198914">
    <property type="component" value="Unassembled WGS sequence"/>
</dbReference>
<sequence length="228" mass="23558">MHALPVLLTRPAEDSLRLATQLRRFGAQEVVIAPLMRLEVDAALPPIAGGVLLTSRNAVAAFVAGQGAPGLPAWVVGPGTAAEAVKAGFHVRAVAPNVEALVDMVPEDAPALVHLRGVVTRGDLAARLSARGLRVTEAVTYRQAPQPLTPAAISLLRRGPVLVPLYSPRSASLFADACPTEALDHLRLLALSPAVAKACPVCPLAISETPDGEGMLALIRDSLPAIGG</sequence>
<dbReference type="GO" id="GO:0004852">
    <property type="term" value="F:uroporphyrinogen-III synthase activity"/>
    <property type="evidence" value="ECO:0007669"/>
    <property type="project" value="InterPro"/>
</dbReference>
<dbReference type="Gene3D" id="3.40.50.10090">
    <property type="match status" value="2"/>
</dbReference>
<dbReference type="SUPFAM" id="SSF69618">
    <property type="entry name" value="HemD-like"/>
    <property type="match status" value="1"/>
</dbReference>
<dbReference type="AlphaFoldDB" id="A0A1H3PP91"/>
<dbReference type="Pfam" id="PF02602">
    <property type="entry name" value="HEM4"/>
    <property type="match status" value="1"/>
</dbReference>
<keyword evidence="3" id="KW-1185">Reference proteome</keyword>
<proteinExistence type="predicted"/>
<dbReference type="CDD" id="cd06578">
    <property type="entry name" value="HemD"/>
    <property type="match status" value="1"/>
</dbReference>
<dbReference type="STRING" id="1244108.SAMN05444004_10593"/>
<protein>
    <submittedName>
        <fullName evidence="2">Uroporphyrinogen-III synthase</fullName>
    </submittedName>
</protein>
<dbReference type="GO" id="GO:0033014">
    <property type="term" value="P:tetrapyrrole biosynthetic process"/>
    <property type="evidence" value="ECO:0007669"/>
    <property type="project" value="InterPro"/>
</dbReference>
<accession>A0A1H3PP91</accession>
<dbReference type="EMBL" id="FNPX01000005">
    <property type="protein sequence ID" value="SDZ02790.1"/>
    <property type="molecule type" value="Genomic_DNA"/>
</dbReference>
<dbReference type="OrthoDB" id="7204250at2"/>